<evidence type="ECO:0000313" key="11">
    <source>
        <dbReference type="Proteomes" id="UP000009145"/>
    </source>
</evidence>
<dbReference type="eggNOG" id="COG0198">
    <property type="taxonomic scope" value="Bacteria"/>
</dbReference>
<gene>
    <name evidence="8" type="primary">rplX</name>
    <name evidence="10" type="ordered locus">Q7C_2408</name>
</gene>
<organism evidence="10 11">
    <name type="scientific">Methylophaga frappieri (strain ATCC BAA-2434 / DSM 25690 / JAM7)</name>
    <dbReference type="NCBI Taxonomy" id="754477"/>
    <lineage>
        <taxon>Bacteria</taxon>
        <taxon>Pseudomonadati</taxon>
        <taxon>Pseudomonadota</taxon>
        <taxon>Gammaproteobacteria</taxon>
        <taxon>Thiotrichales</taxon>
        <taxon>Piscirickettsiaceae</taxon>
        <taxon>Methylophaga</taxon>
    </lineage>
</organism>
<evidence type="ECO:0000259" key="9">
    <source>
        <dbReference type="Pfam" id="PF17136"/>
    </source>
</evidence>
<evidence type="ECO:0000256" key="5">
    <source>
        <dbReference type="ARBA" id="ARBA00023274"/>
    </source>
</evidence>
<dbReference type="HOGENOM" id="CLU_093315_2_2_6"/>
<evidence type="ECO:0000256" key="8">
    <source>
        <dbReference type="HAMAP-Rule" id="MF_01326"/>
    </source>
</evidence>
<dbReference type="CDD" id="cd06089">
    <property type="entry name" value="KOW_RPL26"/>
    <property type="match status" value="1"/>
</dbReference>
<keyword evidence="2 8" id="KW-0699">rRNA-binding</keyword>
<dbReference type="OrthoDB" id="9807419at2"/>
<reference evidence="10 11" key="1">
    <citation type="journal article" date="2012" name="J. Bacteriol.">
        <title>Complete genome sequences of Methylophaga sp. strain JAM1 and Methylophaga sp. strain JAM7.</title>
        <authorList>
            <person name="Villeneuve C."/>
            <person name="Martineau C."/>
            <person name="Mauffrey F."/>
            <person name="Villemur R."/>
        </authorList>
    </citation>
    <scope>NUCLEOTIDE SEQUENCE [LARGE SCALE GENOMIC DNA]</scope>
    <source>
        <strain evidence="10 11">JAM7</strain>
    </source>
</reference>
<dbReference type="SUPFAM" id="SSF50104">
    <property type="entry name" value="Translation proteins SH3-like domain"/>
    <property type="match status" value="1"/>
</dbReference>
<evidence type="ECO:0000256" key="1">
    <source>
        <dbReference type="ARBA" id="ARBA00010618"/>
    </source>
</evidence>
<comment type="function">
    <text evidence="7 8">One of the proteins that surrounds the polypeptide exit tunnel on the outside of the subunit.</text>
</comment>
<protein>
    <recommendedName>
        <fullName evidence="6 8">Large ribosomal subunit protein uL24</fullName>
    </recommendedName>
</protein>
<keyword evidence="3 8" id="KW-0694">RNA-binding</keyword>
<comment type="subunit">
    <text evidence="8">Part of the 50S ribosomal subunit.</text>
</comment>
<dbReference type="InterPro" id="IPR041988">
    <property type="entry name" value="Ribosomal_uL24_KOW"/>
</dbReference>
<evidence type="ECO:0000256" key="3">
    <source>
        <dbReference type="ARBA" id="ARBA00022884"/>
    </source>
</evidence>
<dbReference type="InterPro" id="IPR014722">
    <property type="entry name" value="Rib_uL2_dom2"/>
</dbReference>
<proteinExistence type="inferred from homology"/>
<dbReference type="GO" id="GO:0019843">
    <property type="term" value="F:rRNA binding"/>
    <property type="evidence" value="ECO:0007669"/>
    <property type="project" value="UniProtKB-UniRule"/>
</dbReference>
<keyword evidence="5 8" id="KW-0687">Ribonucleoprotein</keyword>
<dbReference type="Proteomes" id="UP000009145">
    <property type="component" value="Chromosome"/>
</dbReference>
<keyword evidence="11" id="KW-1185">Reference proteome</keyword>
<dbReference type="FunFam" id="2.30.30.30:FF:000004">
    <property type="entry name" value="50S ribosomal protein L24"/>
    <property type="match status" value="1"/>
</dbReference>
<sequence>MERLVKGDQVVVTTGKDRGKQGEILRRVEGGKFVVQGINLVKKHMKPNPAMGRTGGIVEKEMPIDGSNLALVNPASGKGDKVGFKILEDGRKVRVFKSNGETVGA</sequence>
<feature type="domain" description="Large ribosomal subunit protein uL24 C-terminal" evidence="9">
    <location>
        <begin position="38"/>
        <end position="102"/>
    </location>
</feature>
<keyword evidence="4 8" id="KW-0689">Ribosomal protein</keyword>
<dbReference type="InterPro" id="IPR057264">
    <property type="entry name" value="Ribosomal_uL24_C"/>
</dbReference>
<dbReference type="EMBL" id="CP003380">
    <property type="protein sequence ID" value="AFJ03538.1"/>
    <property type="molecule type" value="Genomic_DNA"/>
</dbReference>
<evidence type="ECO:0000256" key="4">
    <source>
        <dbReference type="ARBA" id="ARBA00022980"/>
    </source>
</evidence>
<accession>I1YKU5</accession>
<comment type="function">
    <text evidence="8">One of two assembly initiator proteins, it binds directly to the 5'-end of the 23S rRNA, where it nucleates assembly of the 50S subunit.</text>
</comment>
<dbReference type="GO" id="GO:0005840">
    <property type="term" value="C:ribosome"/>
    <property type="evidence" value="ECO:0007669"/>
    <property type="project" value="UniProtKB-KW"/>
</dbReference>
<evidence type="ECO:0000256" key="6">
    <source>
        <dbReference type="ARBA" id="ARBA00035206"/>
    </source>
</evidence>
<comment type="similarity">
    <text evidence="1 8">Belongs to the universal ribosomal protein uL24 family.</text>
</comment>
<evidence type="ECO:0000256" key="2">
    <source>
        <dbReference type="ARBA" id="ARBA00022730"/>
    </source>
</evidence>
<evidence type="ECO:0000313" key="10">
    <source>
        <dbReference type="EMBL" id="AFJ03538.1"/>
    </source>
</evidence>
<dbReference type="NCBIfam" id="TIGR01079">
    <property type="entry name" value="rplX_bact"/>
    <property type="match status" value="1"/>
</dbReference>
<dbReference type="PATRIC" id="fig|754477.3.peg.2371"/>
<dbReference type="GO" id="GO:1990904">
    <property type="term" value="C:ribonucleoprotein complex"/>
    <property type="evidence" value="ECO:0007669"/>
    <property type="project" value="UniProtKB-KW"/>
</dbReference>
<dbReference type="PANTHER" id="PTHR12903">
    <property type="entry name" value="MITOCHONDRIAL RIBOSOMAL PROTEIN L24"/>
    <property type="match status" value="1"/>
</dbReference>
<dbReference type="Pfam" id="PF17136">
    <property type="entry name" value="ribosomal_L24"/>
    <property type="match status" value="1"/>
</dbReference>
<evidence type="ECO:0000256" key="7">
    <source>
        <dbReference type="ARBA" id="ARBA00058688"/>
    </source>
</evidence>
<dbReference type="InterPro" id="IPR008991">
    <property type="entry name" value="Translation_prot_SH3-like_sf"/>
</dbReference>
<dbReference type="KEGG" id="mec:Q7C_2408"/>
<dbReference type="GO" id="GO:0006412">
    <property type="term" value="P:translation"/>
    <property type="evidence" value="ECO:0007669"/>
    <property type="project" value="UniProtKB-UniRule"/>
</dbReference>
<dbReference type="GO" id="GO:0003735">
    <property type="term" value="F:structural constituent of ribosome"/>
    <property type="evidence" value="ECO:0007669"/>
    <property type="project" value="InterPro"/>
</dbReference>
<dbReference type="STRING" id="754477.Q7C_2408"/>
<name>I1YKU5_METFJ</name>
<dbReference type="HAMAP" id="MF_01326_B">
    <property type="entry name" value="Ribosomal_uL24_B"/>
    <property type="match status" value="1"/>
</dbReference>
<dbReference type="Gene3D" id="2.30.30.30">
    <property type="match status" value="1"/>
</dbReference>
<dbReference type="InterPro" id="IPR003256">
    <property type="entry name" value="Ribosomal_uL24"/>
</dbReference>
<dbReference type="AlphaFoldDB" id="I1YKU5"/>
<dbReference type="RefSeq" id="WP_014704956.1">
    <property type="nucleotide sequence ID" value="NC_017856.1"/>
</dbReference>